<reference evidence="11" key="1">
    <citation type="submission" date="2017-02" db="UniProtKB">
        <authorList>
            <consortium name="WormBaseParasite"/>
        </authorList>
    </citation>
    <scope>IDENTIFICATION</scope>
</reference>
<dbReference type="EMBL" id="UYSG01011243">
    <property type="protein sequence ID" value="VDL61561.1"/>
    <property type="molecule type" value="Genomic_DNA"/>
</dbReference>
<dbReference type="GO" id="GO:0005524">
    <property type="term" value="F:ATP binding"/>
    <property type="evidence" value="ECO:0007669"/>
    <property type="project" value="UniProtKB-KW"/>
</dbReference>
<keyword evidence="1" id="KW-0723">Serine/threonine-protein kinase</keyword>
<evidence type="ECO:0000313" key="8">
    <source>
        <dbReference type="EMBL" id="VUZ57819.1"/>
    </source>
</evidence>
<accession>A0A0R3SUQ4</accession>
<dbReference type="Gene3D" id="1.10.510.10">
    <property type="entry name" value="Transferase(Phosphotransferase) domain 1"/>
    <property type="match status" value="1"/>
</dbReference>
<reference evidence="8 10" key="3">
    <citation type="submission" date="2019-07" db="EMBL/GenBank/DDBJ databases">
        <authorList>
            <person name="Jastrzebski P J."/>
            <person name="Paukszto L."/>
            <person name="Jastrzebski P J."/>
        </authorList>
    </citation>
    <scope>NUCLEOTIDE SEQUENCE [LARGE SCALE GENOMIC DNA]</scope>
    <source>
        <strain evidence="8 10">WMS-il1</strain>
    </source>
</reference>
<evidence type="ECO:0000256" key="3">
    <source>
        <dbReference type="ARBA" id="ARBA00022741"/>
    </source>
</evidence>
<dbReference type="PANTHER" id="PTHR24351">
    <property type="entry name" value="RIBOSOMAL PROTEIN S6 KINASE"/>
    <property type="match status" value="1"/>
</dbReference>
<evidence type="ECO:0000256" key="1">
    <source>
        <dbReference type="ARBA" id="ARBA00022527"/>
    </source>
</evidence>
<dbReference type="GO" id="GO:0004674">
    <property type="term" value="F:protein serine/threonine kinase activity"/>
    <property type="evidence" value="ECO:0007669"/>
    <property type="project" value="UniProtKB-KW"/>
</dbReference>
<keyword evidence="10" id="KW-1185">Reference proteome</keyword>
<evidence type="ECO:0000313" key="9">
    <source>
        <dbReference type="Proteomes" id="UP000274504"/>
    </source>
</evidence>
<evidence type="ECO:0000256" key="4">
    <source>
        <dbReference type="ARBA" id="ARBA00022777"/>
    </source>
</evidence>
<gene>
    <name evidence="7" type="ORF">HDID_LOCUS9243</name>
    <name evidence="8" type="ORF">WMSIL1_LOCUS15024</name>
</gene>
<keyword evidence="2" id="KW-0808">Transferase</keyword>
<organism evidence="11">
    <name type="scientific">Hymenolepis diminuta</name>
    <name type="common">Rat tapeworm</name>
    <dbReference type="NCBI Taxonomy" id="6216"/>
    <lineage>
        <taxon>Eukaryota</taxon>
        <taxon>Metazoa</taxon>
        <taxon>Spiralia</taxon>
        <taxon>Lophotrochozoa</taxon>
        <taxon>Platyhelminthes</taxon>
        <taxon>Cestoda</taxon>
        <taxon>Eucestoda</taxon>
        <taxon>Cyclophyllidea</taxon>
        <taxon>Hymenolepididae</taxon>
        <taxon>Hymenolepis</taxon>
    </lineage>
</organism>
<keyword evidence="5" id="KW-0067">ATP-binding</keyword>
<dbReference type="OrthoDB" id="4062651at2759"/>
<dbReference type="SUPFAM" id="SSF56112">
    <property type="entry name" value="Protein kinase-like (PK-like)"/>
    <property type="match status" value="1"/>
</dbReference>
<evidence type="ECO:0000313" key="7">
    <source>
        <dbReference type="EMBL" id="VDL61561.1"/>
    </source>
</evidence>
<dbReference type="Proteomes" id="UP000321570">
    <property type="component" value="Unassembled WGS sequence"/>
</dbReference>
<sequence length="183" mass="21144">MTVEKFIVKRFFASDCYYLVFEVEGAEGSDKDNQYTLKRILLKDYSSIRCASRERRILECTKRAKPNCPHLPTLYYSFIRSGSPILVMNMCRKLTLFDGICKTPYLTTTDMVFYIAEIMCGLEELHSMQIVHLKLNENNILVSDSGPLVISDFDRSCYLSTISEFEDIDFVVRFSHAAPEIRS</sequence>
<dbReference type="AlphaFoldDB" id="A0A0R3SUQ4"/>
<dbReference type="STRING" id="6216.A0A0R3SUQ4"/>
<evidence type="ECO:0000256" key="2">
    <source>
        <dbReference type="ARBA" id="ARBA00022679"/>
    </source>
</evidence>
<name>A0A0R3SUQ4_HYMDI</name>
<evidence type="ECO:0000259" key="6">
    <source>
        <dbReference type="PROSITE" id="PS50011"/>
    </source>
</evidence>
<dbReference type="Gene3D" id="3.30.200.20">
    <property type="entry name" value="Phosphorylase Kinase, domain 1"/>
    <property type="match status" value="1"/>
</dbReference>
<evidence type="ECO:0000313" key="10">
    <source>
        <dbReference type="Proteomes" id="UP000321570"/>
    </source>
</evidence>
<feature type="domain" description="Protein kinase" evidence="6">
    <location>
        <begin position="6"/>
        <end position="183"/>
    </location>
</feature>
<dbReference type="InterPro" id="IPR000719">
    <property type="entry name" value="Prot_kinase_dom"/>
</dbReference>
<reference evidence="7 9" key="2">
    <citation type="submission" date="2018-11" db="EMBL/GenBank/DDBJ databases">
        <authorList>
            <consortium name="Pathogen Informatics"/>
        </authorList>
    </citation>
    <scope>NUCLEOTIDE SEQUENCE [LARGE SCALE GENOMIC DNA]</scope>
</reference>
<evidence type="ECO:0000256" key="5">
    <source>
        <dbReference type="ARBA" id="ARBA00022840"/>
    </source>
</evidence>
<keyword evidence="3" id="KW-0547">Nucleotide-binding</keyword>
<dbReference type="InterPro" id="IPR011009">
    <property type="entry name" value="Kinase-like_dom_sf"/>
</dbReference>
<keyword evidence="4" id="KW-0418">Kinase</keyword>
<dbReference type="PROSITE" id="PS50011">
    <property type="entry name" value="PROTEIN_KINASE_DOM"/>
    <property type="match status" value="1"/>
</dbReference>
<dbReference type="Proteomes" id="UP000274504">
    <property type="component" value="Unassembled WGS sequence"/>
</dbReference>
<protein>
    <submittedName>
        <fullName evidence="11">Protein kinase domain-containing protein</fullName>
    </submittedName>
</protein>
<dbReference type="EMBL" id="CABIJS010000719">
    <property type="protein sequence ID" value="VUZ57819.1"/>
    <property type="molecule type" value="Genomic_DNA"/>
</dbReference>
<dbReference type="Pfam" id="PF00069">
    <property type="entry name" value="Pkinase"/>
    <property type="match status" value="1"/>
</dbReference>
<dbReference type="SMART" id="SM00220">
    <property type="entry name" value="S_TKc"/>
    <property type="match status" value="1"/>
</dbReference>
<proteinExistence type="predicted"/>
<dbReference type="WBParaSite" id="HDID_0000924501-mRNA-1">
    <property type="protein sequence ID" value="HDID_0000924501-mRNA-1"/>
    <property type="gene ID" value="HDID_0000924501"/>
</dbReference>
<evidence type="ECO:0000313" key="11">
    <source>
        <dbReference type="WBParaSite" id="HDID_0000924501-mRNA-1"/>
    </source>
</evidence>